<sequence>MDSFIRNRADAITNIFNSGNVDSILDLYCEDAKFSDYILRAVNLDKAATHAFYTHLMTSHPGTKFITRNVTGTNEFVAHEMTIELRAGDDLKELGAKKGQLVRFNGVSLQSWQKQGHETSASNEDVANWKILEQKEYFYVEEVLDE</sequence>
<reference evidence="1" key="1">
    <citation type="submission" date="2022-08" db="EMBL/GenBank/DDBJ databases">
        <title>Genome Sequence of Lecanicillium fungicola.</title>
        <authorList>
            <person name="Buettner E."/>
        </authorList>
    </citation>
    <scope>NUCLEOTIDE SEQUENCE</scope>
    <source>
        <strain evidence="1">Babe33</strain>
    </source>
</reference>
<evidence type="ECO:0000313" key="1">
    <source>
        <dbReference type="EMBL" id="KAJ2975819.1"/>
    </source>
</evidence>
<proteinExistence type="predicted"/>
<dbReference type="EMBL" id="JANJQO010000657">
    <property type="protein sequence ID" value="KAJ2975819.1"/>
    <property type="molecule type" value="Genomic_DNA"/>
</dbReference>
<protein>
    <submittedName>
        <fullName evidence="1">Uncharacterized protein</fullName>
    </submittedName>
</protein>
<dbReference type="Proteomes" id="UP001143910">
    <property type="component" value="Unassembled WGS sequence"/>
</dbReference>
<gene>
    <name evidence="1" type="ORF">NQ176_g5305</name>
</gene>
<name>A0ACC1NBK1_9HYPO</name>
<organism evidence="1 2">
    <name type="scientific">Zarea fungicola</name>
    <dbReference type="NCBI Taxonomy" id="93591"/>
    <lineage>
        <taxon>Eukaryota</taxon>
        <taxon>Fungi</taxon>
        <taxon>Dikarya</taxon>
        <taxon>Ascomycota</taxon>
        <taxon>Pezizomycotina</taxon>
        <taxon>Sordariomycetes</taxon>
        <taxon>Hypocreomycetidae</taxon>
        <taxon>Hypocreales</taxon>
        <taxon>Cordycipitaceae</taxon>
        <taxon>Zarea</taxon>
    </lineage>
</organism>
<accession>A0ACC1NBK1</accession>
<keyword evidence="2" id="KW-1185">Reference proteome</keyword>
<evidence type="ECO:0000313" key="2">
    <source>
        <dbReference type="Proteomes" id="UP001143910"/>
    </source>
</evidence>
<comment type="caution">
    <text evidence="1">The sequence shown here is derived from an EMBL/GenBank/DDBJ whole genome shotgun (WGS) entry which is preliminary data.</text>
</comment>